<dbReference type="GO" id="GO:0004559">
    <property type="term" value="F:alpha-mannosidase activity"/>
    <property type="evidence" value="ECO:0007669"/>
    <property type="project" value="InterPro"/>
</dbReference>
<keyword evidence="7" id="KW-1185">Reference proteome</keyword>
<dbReference type="SMART" id="SM00872">
    <property type="entry name" value="Alpha-mann_mid"/>
    <property type="match status" value="1"/>
</dbReference>
<dbReference type="GO" id="GO:0030246">
    <property type="term" value="F:carbohydrate binding"/>
    <property type="evidence" value="ECO:0007669"/>
    <property type="project" value="InterPro"/>
</dbReference>
<dbReference type="GO" id="GO:0046872">
    <property type="term" value="F:metal ion binding"/>
    <property type="evidence" value="ECO:0007669"/>
    <property type="project" value="UniProtKB-KW"/>
</dbReference>
<feature type="domain" description="Glycoside hydrolase family 38 central" evidence="5">
    <location>
        <begin position="504"/>
        <end position="582"/>
    </location>
</feature>
<dbReference type="Gene3D" id="2.70.98.30">
    <property type="entry name" value="Golgi alpha-mannosidase II, domain 4"/>
    <property type="match status" value="1"/>
</dbReference>
<dbReference type="FunFam" id="3.20.110.10:FF:000002">
    <property type="entry name" value="alpha-mannosidase 2C1 isoform X1"/>
    <property type="match status" value="1"/>
</dbReference>
<dbReference type="InterPro" id="IPR011330">
    <property type="entry name" value="Glyco_hydro/deAcase_b/a-brl"/>
</dbReference>
<organism evidence="6 7">
    <name type="scientific">Caldicoprobacter faecalis</name>
    <dbReference type="NCBI Taxonomy" id="937334"/>
    <lineage>
        <taxon>Bacteria</taxon>
        <taxon>Bacillati</taxon>
        <taxon>Bacillota</taxon>
        <taxon>Clostridia</taxon>
        <taxon>Caldicoprobacterales</taxon>
        <taxon>Caldicoprobacteraceae</taxon>
        <taxon>Caldicoprobacter</taxon>
    </lineage>
</organism>
<dbReference type="Pfam" id="PF22907">
    <property type="entry name" value="Ams1-like_1st"/>
    <property type="match status" value="1"/>
</dbReference>
<evidence type="ECO:0000256" key="3">
    <source>
        <dbReference type="ARBA" id="ARBA00022801"/>
    </source>
</evidence>
<dbReference type="PANTHER" id="PTHR46017">
    <property type="entry name" value="ALPHA-MANNOSIDASE 2C1"/>
    <property type="match status" value="1"/>
</dbReference>
<dbReference type="InterPro" id="IPR028995">
    <property type="entry name" value="Glyco_hydro_57/38_cen_sf"/>
</dbReference>
<keyword evidence="2" id="KW-0479">Metal-binding</keyword>
<sequence>MPYFYNKNIERSLDWVLKKIQKSIYKVVDELKITAWVTPEPVPFEQRMTGIKKELSIGDKWGNLWDCAWFHFTGVVPESAAGSNVVLLIDISGEACIVDSNGCPIQGLTPAASTFDYSLGFPGKKVVPLFKNAQGGEVIDIWADAGCNDLFGVLKDDGVIKEAYIAVCNETMRELYYDFEVLYELMQHIPQDKARYHSIAWALMEACKVLRNFTEEEAKEARAILAPELSKEGGHPSLTISAIGHAHIDLAWLWPIRETIRKGARTFSTVLALMERYPDYVFGASQPQLYQWMKEYYPSLYQKIKEHVFKGRWEPQGGMWVEADTNITGGESLIRQILYGKRFFKKEFDYDVKTLWLPDSFGYTASLPQIMKKCGIEYFMTIKLSWNEYNKYPHHTFLWEGIDGSSVLVHMPPEGTYNSSAAPRAIIKAEKEYLDKGVSDRCLMLFGIGDGGGGPGEEHLERLKREKNLDGLVPVVQEPAIKFFQRLEKNKNKYQTWVGELYLEKHQGTYTSQARNKRYNRKMELELRELEWACVLSFLISGYPYPQNELERIWKEVLLYQFHDILPGSSIKRVYDESLARYEILMNEVKELKQKAYLSWINTLDVGEMVCPVAVINSLSWERDEWISVEGQWLKVKVPPMGYTVVDASIHQRQVCGLIAGDNLLENDKLRIKFAADGSIESIFDKEYNREVLSTGSFANKLAVYDDKGDAWDFPIFYDQIPCEFFTLQSASFYIDGPKAVANQVYRYGASTIEQKVVLTLGSRRVDFITKVDWHESNKMLRTSFPVNIHTNEATCDIQFGNIKRPVHRNTSWEMAKYEICAHKWVDLSQKDYGVALLNDCKYGYKVLDNVIDLNLLRSATYPDSEADRGVHEFTYALYPHPGDHVEGGVAREGYELNIPLNVIPLDACKNGAMPREKTFMEVEARNIIIETVKKAEDSDDIIIRLYENSGAGTKTKIKFYFTFKSVCLVNMMEEEIEMLNMEKNGVELYFRPYEIHTLKVSTK</sequence>
<keyword evidence="3" id="KW-0378">Hydrolase</keyword>
<dbReference type="Pfam" id="PF17677">
    <property type="entry name" value="Glyco_hydro38C2"/>
    <property type="match status" value="1"/>
</dbReference>
<dbReference type="InterPro" id="IPR041147">
    <property type="entry name" value="GH38_C"/>
</dbReference>
<dbReference type="STRING" id="937334.SAMN05444406_10276"/>
<dbReference type="Proteomes" id="UP000198577">
    <property type="component" value="Unassembled WGS sequence"/>
</dbReference>
<dbReference type="InterPro" id="IPR015341">
    <property type="entry name" value="Glyco_hydro_38_cen"/>
</dbReference>
<protein>
    <submittedName>
        <fullName evidence="6">Alpha-mannosidase</fullName>
    </submittedName>
</protein>
<dbReference type="Pfam" id="PF07748">
    <property type="entry name" value="Glyco_hydro_38C"/>
    <property type="match status" value="1"/>
</dbReference>
<dbReference type="Gene3D" id="1.20.1270.50">
    <property type="entry name" value="Glycoside hydrolase family 38, central domain"/>
    <property type="match status" value="1"/>
</dbReference>
<dbReference type="InterPro" id="IPR027291">
    <property type="entry name" value="Glyco_hydro_38_N_sf"/>
</dbReference>
<dbReference type="InterPro" id="IPR011013">
    <property type="entry name" value="Gal_mutarotase_sf_dom"/>
</dbReference>
<keyword evidence="4" id="KW-0326">Glycosidase</keyword>
<dbReference type="SUPFAM" id="SSF88688">
    <property type="entry name" value="Families 57/38 glycoside transferase middle domain"/>
    <property type="match status" value="1"/>
</dbReference>
<reference evidence="6 7" key="1">
    <citation type="submission" date="2016-10" db="EMBL/GenBank/DDBJ databases">
        <authorList>
            <person name="de Groot N.N."/>
        </authorList>
    </citation>
    <scope>NUCLEOTIDE SEQUENCE [LARGE SCALE GENOMIC DNA]</scope>
    <source>
        <strain evidence="6 7">DSM 20678</strain>
    </source>
</reference>
<evidence type="ECO:0000256" key="1">
    <source>
        <dbReference type="ARBA" id="ARBA00009792"/>
    </source>
</evidence>
<dbReference type="Gene3D" id="3.20.110.10">
    <property type="entry name" value="Glycoside hydrolase 38, N terminal domain"/>
    <property type="match status" value="1"/>
</dbReference>
<dbReference type="InterPro" id="IPR000602">
    <property type="entry name" value="Glyco_hydro_38_N"/>
</dbReference>
<evidence type="ECO:0000313" key="6">
    <source>
        <dbReference type="EMBL" id="SFP68267.1"/>
    </source>
</evidence>
<accession>A0A1I5SCM7</accession>
<evidence type="ECO:0000313" key="7">
    <source>
        <dbReference type="Proteomes" id="UP000198577"/>
    </source>
</evidence>
<dbReference type="FunFam" id="1.20.1270.50:FF:000004">
    <property type="entry name" value="alpha-mannosidase 2C1 isoform X1"/>
    <property type="match status" value="1"/>
</dbReference>
<dbReference type="Pfam" id="PF01074">
    <property type="entry name" value="Glyco_hydro_38N"/>
    <property type="match status" value="1"/>
</dbReference>
<dbReference type="InterPro" id="IPR011682">
    <property type="entry name" value="Glyco_hydro_38_C"/>
</dbReference>
<dbReference type="AlphaFoldDB" id="A0A1I5SCM7"/>
<dbReference type="GO" id="GO:0006013">
    <property type="term" value="P:mannose metabolic process"/>
    <property type="evidence" value="ECO:0007669"/>
    <property type="project" value="InterPro"/>
</dbReference>
<dbReference type="InterPro" id="IPR054723">
    <property type="entry name" value="Ams1-like_N"/>
</dbReference>
<dbReference type="SUPFAM" id="SSF88713">
    <property type="entry name" value="Glycoside hydrolase/deacetylase"/>
    <property type="match status" value="1"/>
</dbReference>
<dbReference type="GO" id="GO:0009313">
    <property type="term" value="P:oligosaccharide catabolic process"/>
    <property type="evidence" value="ECO:0007669"/>
    <property type="project" value="TreeGrafter"/>
</dbReference>
<gene>
    <name evidence="6" type="ORF">SAMN05444406_10276</name>
</gene>
<dbReference type="EMBL" id="FOXR01000002">
    <property type="protein sequence ID" value="SFP68267.1"/>
    <property type="molecule type" value="Genomic_DNA"/>
</dbReference>
<name>A0A1I5SCM7_9FIRM</name>
<evidence type="ECO:0000256" key="2">
    <source>
        <dbReference type="ARBA" id="ARBA00022723"/>
    </source>
</evidence>
<comment type="similarity">
    <text evidence="1">Belongs to the glycosyl hydrolase 38 family.</text>
</comment>
<dbReference type="CDD" id="cd10789">
    <property type="entry name" value="GH38N_AMII_ER_cytosolic"/>
    <property type="match status" value="1"/>
</dbReference>
<dbReference type="Gene3D" id="2.60.40.2220">
    <property type="match status" value="1"/>
</dbReference>
<evidence type="ECO:0000256" key="4">
    <source>
        <dbReference type="ARBA" id="ARBA00023295"/>
    </source>
</evidence>
<dbReference type="SUPFAM" id="SSF74650">
    <property type="entry name" value="Galactose mutarotase-like"/>
    <property type="match status" value="1"/>
</dbReference>
<dbReference type="InterPro" id="IPR037094">
    <property type="entry name" value="Glyco_hydro_38_cen_sf"/>
</dbReference>
<dbReference type="OrthoDB" id="9772207at2"/>
<evidence type="ECO:0000259" key="5">
    <source>
        <dbReference type="SMART" id="SM00872"/>
    </source>
</evidence>
<dbReference type="PANTHER" id="PTHR46017:SF1">
    <property type="entry name" value="ALPHA-MANNOSIDASE 2C1"/>
    <property type="match status" value="1"/>
</dbReference>
<proteinExistence type="inferred from homology"/>
<dbReference type="Pfam" id="PF09261">
    <property type="entry name" value="Alpha-mann_mid"/>
    <property type="match status" value="1"/>
</dbReference>